<dbReference type="InterPro" id="IPR003439">
    <property type="entry name" value="ABC_transporter-like_ATP-bd"/>
</dbReference>
<dbReference type="Gene3D" id="3.40.50.300">
    <property type="entry name" value="P-loop containing nucleotide triphosphate hydrolases"/>
    <property type="match status" value="1"/>
</dbReference>
<dbReference type="GO" id="GO:0005524">
    <property type="term" value="F:ATP binding"/>
    <property type="evidence" value="ECO:0007669"/>
    <property type="project" value="UniProtKB-KW"/>
</dbReference>
<protein>
    <recommendedName>
        <fullName evidence="14">Molybdate/tungstate import ATP-binding protein WtpC</fullName>
        <ecNumber evidence="13">7.3.2.6</ecNumber>
    </recommendedName>
</protein>
<evidence type="ECO:0000256" key="6">
    <source>
        <dbReference type="ARBA" id="ARBA00022741"/>
    </source>
</evidence>
<dbReference type="PATRIC" id="fig|662475.6.peg.3945"/>
<dbReference type="InterPro" id="IPR027417">
    <property type="entry name" value="P-loop_NTPase"/>
</dbReference>
<evidence type="ECO:0000256" key="14">
    <source>
        <dbReference type="ARBA" id="ARBA00041133"/>
    </source>
</evidence>
<evidence type="ECO:0000313" key="19">
    <source>
        <dbReference type="EMBL" id="EMA10442.1"/>
    </source>
</evidence>
<keyword evidence="10" id="KW-0472">Membrane</keyword>
<dbReference type="EC" id="7.3.2.6" evidence="13"/>
<dbReference type="GO" id="GO:0043190">
    <property type="term" value="C:ATP-binding cassette (ABC) transporter complex"/>
    <property type="evidence" value="ECO:0007669"/>
    <property type="project" value="InterPro"/>
</dbReference>
<dbReference type="SMART" id="SM00382">
    <property type="entry name" value="AAA"/>
    <property type="match status" value="1"/>
</dbReference>
<evidence type="ECO:0000256" key="11">
    <source>
        <dbReference type="ARBA" id="ARBA00038307"/>
    </source>
</evidence>
<keyword evidence="6" id="KW-0547">Nucleotide-binding</keyword>
<organism evidence="19 20">
    <name type="scientific">Haloarcula marismortui ATCC 33799</name>
    <dbReference type="NCBI Taxonomy" id="662475"/>
    <lineage>
        <taxon>Archaea</taxon>
        <taxon>Methanobacteriati</taxon>
        <taxon>Methanobacteriota</taxon>
        <taxon>Stenosarchaea group</taxon>
        <taxon>Halobacteria</taxon>
        <taxon>Halobacteriales</taxon>
        <taxon>Haloarculaceae</taxon>
        <taxon>Haloarcula</taxon>
    </lineage>
</organism>
<dbReference type="InterPro" id="IPR003593">
    <property type="entry name" value="AAA+_ATPase"/>
</dbReference>
<comment type="subcellular location">
    <subcellularLocation>
        <location evidence="1">Cell membrane</location>
        <topology evidence="1">Peripheral membrane protein</topology>
    </subcellularLocation>
</comment>
<dbReference type="InterPro" id="IPR013611">
    <property type="entry name" value="Transp-assoc_OB_typ2"/>
</dbReference>
<dbReference type="InterPro" id="IPR015853">
    <property type="entry name" value="ABC_transpr_FbpC"/>
</dbReference>
<proteinExistence type="inferred from homology"/>
<accession>M0JMR9</accession>
<dbReference type="FunFam" id="3.40.50.300:FF:000425">
    <property type="entry name" value="Probable ABC transporter, ATP-binding subunit"/>
    <property type="match status" value="1"/>
</dbReference>
<dbReference type="CDD" id="cd03259">
    <property type="entry name" value="ABC_Carb_Solutes_like"/>
    <property type="match status" value="1"/>
</dbReference>
<dbReference type="PROSITE" id="PS00211">
    <property type="entry name" value="ABC_TRANSPORTER_1"/>
    <property type="match status" value="1"/>
</dbReference>
<feature type="domain" description="ABC transporter" evidence="18">
    <location>
        <begin position="4"/>
        <end position="234"/>
    </location>
</feature>
<dbReference type="PROSITE" id="PS50893">
    <property type="entry name" value="ABC_TRANSPORTER_2"/>
    <property type="match status" value="1"/>
</dbReference>
<keyword evidence="8" id="KW-0408">Iron</keyword>
<evidence type="ECO:0000256" key="5">
    <source>
        <dbReference type="ARBA" id="ARBA00022505"/>
    </source>
</evidence>
<dbReference type="GO" id="GO:0016887">
    <property type="term" value="F:ATP hydrolysis activity"/>
    <property type="evidence" value="ECO:0007669"/>
    <property type="project" value="InterPro"/>
</dbReference>
<comment type="function">
    <text evidence="16">Part of the ABC transporter complex WtpABC involved in molybdate/tungstate import. Responsible for energy coupling to the transport system.</text>
</comment>
<dbReference type="PANTHER" id="PTHR42781">
    <property type="entry name" value="SPERMIDINE/PUTRESCINE IMPORT ATP-BINDING PROTEIN POTA"/>
    <property type="match status" value="1"/>
</dbReference>
<keyword evidence="9" id="KW-0406">Ion transport</keyword>
<evidence type="ECO:0000256" key="10">
    <source>
        <dbReference type="ARBA" id="ARBA00023136"/>
    </source>
</evidence>
<dbReference type="Pfam" id="PF08402">
    <property type="entry name" value="TOBE_2"/>
    <property type="match status" value="1"/>
</dbReference>
<keyword evidence="2" id="KW-0813">Transport</keyword>
<dbReference type="InterPro" id="IPR008995">
    <property type="entry name" value="Mo/tungstate-bd_C_term_dom"/>
</dbReference>
<gene>
    <name evidence="19" type="ORF">C435_20178</name>
</gene>
<dbReference type="Proteomes" id="UP000011687">
    <property type="component" value="Unassembled WGS sequence"/>
</dbReference>
<feature type="region of interest" description="Disordered" evidence="17">
    <location>
        <begin position="292"/>
        <end position="316"/>
    </location>
</feature>
<comment type="similarity">
    <text evidence="11">Belongs to the ABC transporter superfamily. Sulfate/tungstate importer (TC 3.A.1.6) family.</text>
</comment>
<keyword evidence="5" id="KW-0500">Molybdenum</keyword>
<keyword evidence="3" id="KW-1003">Cell membrane</keyword>
<dbReference type="AlphaFoldDB" id="M0JMR9"/>
<evidence type="ECO:0000256" key="4">
    <source>
        <dbReference type="ARBA" id="ARBA00022496"/>
    </source>
</evidence>
<sequence length="378" mass="41900">MSEIELQNLSKSFGELDAVTDVSLSVRDGELLCLLGPSGCGKSTTMRMISGLETPSSGTVYIGDADVTDEPAYDRDTSMVFQNWALFPYKTVLENVAFGLKMRGMGKQQRRDRASEMLDRVHMDGYESHSPTDLSGGQKQRVALARSLAVDPDVLLLDEPLSNLDKRLREEMEIELKDIHEEFQKTFVHVTHNQDEAFTLADRIGIMNDGRLVQVGEPNEVYRDPKNKFVEEFLGDTNFVSGTVSDSDGQYSYLVTEFDSEIRVPVTSKIQPEASLTVSLRPEFMQIAPLTDESTRASHQTRADGNGGGGGVSGTVESTIYRGSSIRHVVDIGGEQLFVEQSVTDQSAIDEGDTVELSWNIDDILVFRPDGTRVRDRQ</sequence>
<name>M0JMR9_9EURY</name>
<comment type="caution">
    <text evidence="19">The sequence shown here is derived from an EMBL/GenBank/DDBJ whole genome shotgun (WGS) entry which is preliminary data.</text>
</comment>
<dbReference type="EMBL" id="AOLS01000115">
    <property type="protein sequence ID" value="EMA10442.1"/>
    <property type="molecule type" value="Genomic_DNA"/>
</dbReference>
<evidence type="ECO:0000256" key="16">
    <source>
        <dbReference type="ARBA" id="ARBA00057369"/>
    </source>
</evidence>
<dbReference type="Pfam" id="PF00005">
    <property type="entry name" value="ABC_tran"/>
    <property type="match status" value="1"/>
</dbReference>
<evidence type="ECO:0000256" key="3">
    <source>
        <dbReference type="ARBA" id="ARBA00022475"/>
    </source>
</evidence>
<evidence type="ECO:0000256" key="1">
    <source>
        <dbReference type="ARBA" id="ARBA00004202"/>
    </source>
</evidence>
<dbReference type="GO" id="GO:1901238">
    <property type="term" value="F:ABC-type tungstate transporter activity"/>
    <property type="evidence" value="ECO:0007669"/>
    <property type="project" value="UniProtKB-EC"/>
</dbReference>
<dbReference type="SUPFAM" id="SSF50331">
    <property type="entry name" value="MOP-like"/>
    <property type="match status" value="1"/>
</dbReference>
<evidence type="ECO:0000256" key="13">
    <source>
        <dbReference type="ARBA" id="ARBA00039025"/>
    </source>
</evidence>
<reference evidence="19 20" key="1">
    <citation type="journal article" date="2014" name="PLoS Genet.">
        <title>Phylogenetically driven sequencing of extremely halophilic archaea reveals strategies for static and dynamic osmo-response.</title>
        <authorList>
            <person name="Becker E.A."/>
            <person name="Seitzer P.M."/>
            <person name="Tritt A."/>
            <person name="Larsen D."/>
            <person name="Krusor M."/>
            <person name="Yao A.I."/>
            <person name="Wu D."/>
            <person name="Madern D."/>
            <person name="Eisen J.A."/>
            <person name="Darling A.E."/>
            <person name="Facciotti M.T."/>
        </authorList>
    </citation>
    <scope>NUCLEOTIDE SEQUENCE [LARGE SCALE GENOMIC DNA]</scope>
    <source>
        <strain evidence="19 20">ATCC 33799</strain>
    </source>
</reference>
<evidence type="ECO:0000256" key="12">
    <source>
        <dbReference type="ARBA" id="ARBA00038781"/>
    </source>
</evidence>
<dbReference type="GO" id="GO:0015408">
    <property type="term" value="F:ABC-type ferric iron transporter activity"/>
    <property type="evidence" value="ECO:0007669"/>
    <property type="project" value="InterPro"/>
</dbReference>
<comment type="catalytic activity">
    <reaction evidence="15">
        <text>tungstate(in) + ATP + H2O = tungstate(out) + ADP + phosphate + H(+)</text>
        <dbReference type="Rhea" id="RHEA:35027"/>
        <dbReference type="ChEBI" id="CHEBI:15377"/>
        <dbReference type="ChEBI" id="CHEBI:15378"/>
        <dbReference type="ChEBI" id="CHEBI:30616"/>
        <dbReference type="ChEBI" id="CHEBI:43474"/>
        <dbReference type="ChEBI" id="CHEBI:46502"/>
        <dbReference type="ChEBI" id="CHEBI:456216"/>
        <dbReference type="EC" id="7.3.2.6"/>
    </reaction>
</comment>
<dbReference type="RefSeq" id="WP_007190550.1">
    <property type="nucleotide sequence ID" value="NZ_AOLS01000115.1"/>
</dbReference>
<evidence type="ECO:0000256" key="9">
    <source>
        <dbReference type="ARBA" id="ARBA00023065"/>
    </source>
</evidence>
<comment type="subunit">
    <text evidence="12">The complex is composed of two ATP-binding proteins (WtpC), two transmembrane proteins (WtpB) and a solute-binding protein (WtpA).</text>
</comment>
<dbReference type="SUPFAM" id="SSF52540">
    <property type="entry name" value="P-loop containing nucleoside triphosphate hydrolases"/>
    <property type="match status" value="1"/>
</dbReference>
<keyword evidence="20" id="KW-1185">Reference proteome</keyword>
<dbReference type="InterPro" id="IPR050093">
    <property type="entry name" value="ABC_SmlMolc_Importer"/>
</dbReference>
<evidence type="ECO:0000256" key="17">
    <source>
        <dbReference type="SAM" id="MobiDB-lite"/>
    </source>
</evidence>
<evidence type="ECO:0000256" key="8">
    <source>
        <dbReference type="ARBA" id="ARBA00023004"/>
    </source>
</evidence>
<evidence type="ECO:0000256" key="7">
    <source>
        <dbReference type="ARBA" id="ARBA00022840"/>
    </source>
</evidence>
<keyword evidence="7 19" id="KW-0067">ATP-binding</keyword>
<keyword evidence="4" id="KW-0410">Iron transport</keyword>
<dbReference type="PANTHER" id="PTHR42781:SF4">
    <property type="entry name" value="SPERMIDINE_PUTRESCINE IMPORT ATP-BINDING PROTEIN POTA"/>
    <property type="match status" value="1"/>
</dbReference>
<dbReference type="Gene3D" id="2.40.50.100">
    <property type="match status" value="1"/>
</dbReference>
<evidence type="ECO:0000259" key="18">
    <source>
        <dbReference type="PROSITE" id="PS50893"/>
    </source>
</evidence>
<dbReference type="InterPro" id="IPR017871">
    <property type="entry name" value="ABC_transporter-like_CS"/>
</dbReference>
<evidence type="ECO:0000256" key="2">
    <source>
        <dbReference type="ARBA" id="ARBA00022448"/>
    </source>
</evidence>
<evidence type="ECO:0000313" key="20">
    <source>
        <dbReference type="Proteomes" id="UP000011687"/>
    </source>
</evidence>
<evidence type="ECO:0000256" key="15">
    <source>
        <dbReference type="ARBA" id="ARBA00047936"/>
    </source>
</evidence>